<dbReference type="Pfam" id="PF06262">
    <property type="entry name" value="Zincin_1"/>
    <property type="match status" value="1"/>
</dbReference>
<evidence type="ECO:0000256" key="1">
    <source>
        <dbReference type="SAM" id="MobiDB-lite"/>
    </source>
</evidence>
<comment type="caution">
    <text evidence="2">The sequence shown here is derived from an EMBL/GenBank/DDBJ whole genome shotgun (WGS) entry which is preliminary data.</text>
</comment>
<gene>
    <name evidence="2" type="ORF">FB389_0879</name>
</gene>
<dbReference type="InterPro" id="IPR010428">
    <property type="entry name" value="Zincin_1"/>
</dbReference>
<proteinExistence type="predicted"/>
<dbReference type="EMBL" id="VFNV01000001">
    <property type="protein sequence ID" value="TQK76219.1"/>
    <property type="molecule type" value="Genomic_DNA"/>
</dbReference>
<protein>
    <submittedName>
        <fullName evidence="2">Zinicin-like metallopeptidase</fullName>
    </submittedName>
</protein>
<dbReference type="CDD" id="cd12954">
    <property type="entry name" value="MMP_TTHA0227_like_1"/>
    <property type="match status" value="1"/>
</dbReference>
<reference evidence="2 3" key="1">
    <citation type="submission" date="2019-06" db="EMBL/GenBank/DDBJ databases">
        <title>Sequencing the genomes of 1000 actinobacteria strains.</title>
        <authorList>
            <person name="Klenk H.-P."/>
        </authorList>
    </citation>
    <scope>NUCLEOTIDE SEQUENCE [LARGE SCALE GENOMIC DNA]</scope>
    <source>
        <strain evidence="2 3">DSM 10596</strain>
    </source>
</reference>
<accession>A0A542SNN7</accession>
<sequence length="144" mass="16277">MTFRPSTRSLRDRRGRGIRGPLIPPALPAYRTRAERFDDTVVAVVTDIERRWSKELRRTEFAVEDVPASDPAPWESQGVPLARLFPAEPGQAARIVLYRRPIETRAPNRHDLADIVRALVVEQVAVLLGVAPCDIDPTYPQDDR</sequence>
<keyword evidence="3" id="KW-1185">Reference proteome</keyword>
<evidence type="ECO:0000313" key="3">
    <source>
        <dbReference type="Proteomes" id="UP000316181"/>
    </source>
</evidence>
<dbReference type="SUPFAM" id="SSF55486">
    <property type="entry name" value="Metalloproteases ('zincins'), catalytic domain"/>
    <property type="match status" value="1"/>
</dbReference>
<organism evidence="2 3">
    <name type="scientific">Rarobacter incanus</name>
    <dbReference type="NCBI Taxonomy" id="153494"/>
    <lineage>
        <taxon>Bacteria</taxon>
        <taxon>Bacillati</taxon>
        <taxon>Actinomycetota</taxon>
        <taxon>Actinomycetes</taxon>
        <taxon>Micrococcales</taxon>
        <taxon>Rarobacteraceae</taxon>
        <taxon>Rarobacter</taxon>
    </lineage>
</organism>
<dbReference type="Gene3D" id="3.30.2010.20">
    <property type="match status" value="1"/>
</dbReference>
<feature type="region of interest" description="Disordered" evidence="1">
    <location>
        <begin position="1"/>
        <end position="21"/>
    </location>
</feature>
<dbReference type="AlphaFoldDB" id="A0A542SNN7"/>
<dbReference type="OrthoDB" id="4966605at2"/>
<dbReference type="InterPro" id="IPR038555">
    <property type="entry name" value="Zincin_1_sf"/>
</dbReference>
<name>A0A542SNN7_9MICO</name>
<evidence type="ECO:0000313" key="2">
    <source>
        <dbReference type="EMBL" id="TQK76219.1"/>
    </source>
</evidence>
<dbReference type="Proteomes" id="UP000316181">
    <property type="component" value="Unassembled WGS sequence"/>
</dbReference>
<dbReference type="RefSeq" id="WP_142111529.1">
    <property type="nucleotide sequence ID" value="NZ_BAAATB010000002.1"/>
</dbReference>